<feature type="domain" description="Peptidase C14 caspase" evidence="1">
    <location>
        <begin position="4"/>
        <end position="217"/>
    </location>
</feature>
<dbReference type="Proteomes" id="UP000326060">
    <property type="component" value="Unassembled WGS sequence"/>
</dbReference>
<accession>A0A5M9ZF90</accession>
<organism evidence="2 3">
    <name type="scientific">Bifidobacterium callitrichos</name>
    <dbReference type="NCBI Taxonomy" id="762209"/>
    <lineage>
        <taxon>Bacteria</taxon>
        <taxon>Bacillati</taxon>
        <taxon>Actinomycetota</taxon>
        <taxon>Actinomycetes</taxon>
        <taxon>Bifidobacteriales</taxon>
        <taxon>Bifidobacteriaceae</taxon>
        <taxon>Bifidobacterium</taxon>
    </lineage>
</organism>
<dbReference type="RefSeq" id="WP_150393765.1">
    <property type="nucleotide sequence ID" value="NZ_RZJP01000001.1"/>
</dbReference>
<protein>
    <submittedName>
        <fullName evidence="2">Caspase family protein</fullName>
    </submittedName>
</protein>
<evidence type="ECO:0000313" key="2">
    <source>
        <dbReference type="EMBL" id="KAA8817615.1"/>
    </source>
</evidence>
<evidence type="ECO:0000259" key="1">
    <source>
        <dbReference type="Pfam" id="PF00656"/>
    </source>
</evidence>
<dbReference type="GO" id="GO:0006508">
    <property type="term" value="P:proteolysis"/>
    <property type="evidence" value="ECO:0007669"/>
    <property type="project" value="InterPro"/>
</dbReference>
<reference evidence="2 3" key="1">
    <citation type="journal article" date="2019" name="Syst. Appl. Microbiol.">
        <title>Characterization of Bifidobacterium species in feaces of the Egyptian fruit bat: Description of B. vespertilionis sp. nov. and B. rousetti sp. nov.</title>
        <authorList>
            <person name="Modesto M."/>
            <person name="Satti M."/>
            <person name="Watanabe K."/>
            <person name="Puglisi E."/>
            <person name="Morelli L."/>
            <person name="Huang C.-H."/>
            <person name="Liou J.-S."/>
            <person name="Miyashita M."/>
            <person name="Tamura T."/>
            <person name="Saito S."/>
            <person name="Mori K."/>
            <person name="Huang L."/>
            <person name="Sciavilla P."/>
            <person name="Sandri C."/>
            <person name="Spiezio C."/>
            <person name="Vitali F."/>
            <person name="Cavalieri D."/>
            <person name="Perpetuini G."/>
            <person name="Tofalo R."/>
            <person name="Bonetti A."/>
            <person name="Arita M."/>
            <person name="Mattarelli P."/>
        </authorList>
    </citation>
    <scope>NUCLEOTIDE SEQUENCE [LARGE SCALE GENOMIC DNA]</scope>
    <source>
        <strain evidence="2 3">RST27</strain>
    </source>
</reference>
<dbReference type="AlphaFoldDB" id="A0A5M9ZF90"/>
<dbReference type="InterPro" id="IPR011600">
    <property type="entry name" value="Pept_C14_caspase"/>
</dbReference>
<dbReference type="GO" id="GO:0004197">
    <property type="term" value="F:cysteine-type endopeptidase activity"/>
    <property type="evidence" value="ECO:0007669"/>
    <property type="project" value="InterPro"/>
</dbReference>
<sequence>MAQRLALFIGIGEYADTSYAGRQPSCCCGDTQAFAALLRENEPRTANPNFRLLGGEVVTTPDQYDPIDPEVGSAALTERVRDLFAVVRRGDALLYFTGHAIPIDGGSNLLLLTPDDTPNTRRGIRISDVRDATRRSQASSITIILDCCHSGIAATMEWPRNTTVMTSTDEHTASQALYGTHLMYTSALMAALRGGAADVQGVITPLSLHSTVCGMLNLGEDGQQPVLRTWSDTLTVLRQVDSSRELTLDELARIVPTLSLPFQHRREYIRSFDDIELPVFRGFSTASAIIAVHPEHESPRAREGVLRTGRETWNDLDDLQRDMELFKHLRNAKLLEAFIRGADGSDRPTDLFWACLAEWDADSGHSTGEQGYVRLTELGRLYWEIQHKR</sequence>
<dbReference type="EMBL" id="RZJP01000001">
    <property type="protein sequence ID" value="KAA8817615.1"/>
    <property type="molecule type" value="Genomic_DNA"/>
</dbReference>
<name>A0A5M9ZF90_9BIFI</name>
<dbReference type="Gene3D" id="3.40.50.1460">
    <property type="match status" value="1"/>
</dbReference>
<proteinExistence type="predicted"/>
<comment type="caution">
    <text evidence="2">The sequence shown here is derived from an EMBL/GenBank/DDBJ whole genome shotgun (WGS) entry which is preliminary data.</text>
</comment>
<gene>
    <name evidence="2" type="ORF">EMB92_03465</name>
</gene>
<evidence type="ECO:0000313" key="3">
    <source>
        <dbReference type="Proteomes" id="UP000326060"/>
    </source>
</evidence>
<dbReference type="Pfam" id="PF00656">
    <property type="entry name" value="Peptidase_C14"/>
    <property type="match status" value="1"/>
</dbReference>